<evidence type="ECO:0000256" key="1">
    <source>
        <dbReference type="ARBA" id="ARBA00009431"/>
    </source>
</evidence>
<dbReference type="Proteomes" id="UP000887575">
    <property type="component" value="Unassembled WGS sequence"/>
</dbReference>
<dbReference type="SUPFAM" id="SSF53474">
    <property type="entry name" value="alpha/beta-Hydrolases"/>
    <property type="match status" value="1"/>
</dbReference>
<evidence type="ECO:0000313" key="2">
    <source>
        <dbReference type="Proteomes" id="UP000887575"/>
    </source>
</evidence>
<name>A0AAF3FAI1_9BILA</name>
<organism evidence="2 3">
    <name type="scientific">Mesorhabditis belari</name>
    <dbReference type="NCBI Taxonomy" id="2138241"/>
    <lineage>
        <taxon>Eukaryota</taxon>
        <taxon>Metazoa</taxon>
        <taxon>Ecdysozoa</taxon>
        <taxon>Nematoda</taxon>
        <taxon>Chromadorea</taxon>
        <taxon>Rhabditida</taxon>
        <taxon>Rhabditina</taxon>
        <taxon>Rhabditomorpha</taxon>
        <taxon>Rhabditoidea</taxon>
        <taxon>Rhabditidae</taxon>
        <taxon>Mesorhabditinae</taxon>
        <taxon>Mesorhabditis</taxon>
    </lineage>
</organism>
<accession>A0AAF3FAI1</accession>
<reference evidence="3" key="1">
    <citation type="submission" date="2024-02" db="UniProtKB">
        <authorList>
            <consortium name="WormBaseParasite"/>
        </authorList>
    </citation>
    <scope>IDENTIFICATION</scope>
</reference>
<dbReference type="InterPro" id="IPR001563">
    <property type="entry name" value="Peptidase_S10"/>
</dbReference>
<protein>
    <submittedName>
        <fullName evidence="3">Uncharacterized protein</fullName>
    </submittedName>
</protein>
<dbReference type="WBParaSite" id="MBELARI_LOCUS2908">
    <property type="protein sequence ID" value="MBELARI_LOCUS2908"/>
    <property type="gene ID" value="MBELARI_LOCUS2908"/>
</dbReference>
<comment type="similarity">
    <text evidence="1">Belongs to the peptidase S10 family.</text>
</comment>
<keyword evidence="2" id="KW-1185">Reference proteome</keyword>
<dbReference type="AlphaFoldDB" id="A0AAF3FAI1"/>
<dbReference type="GO" id="GO:0004185">
    <property type="term" value="F:serine-type carboxypeptidase activity"/>
    <property type="evidence" value="ECO:0007669"/>
    <property type="project" value="InterPro"/>
</dbReference>
<dbReference type="Pfam" id="PF00450">
    <property type="entry name" value="Peptidase_S10"/>
    <property type="match status" value="1"/>
</dbReference>
<dbReference type="Gene3D" id="3.40.50.1820">
    <property type="entry name" value="alpha/beta hydrolase"/>
    <property type="match status" value="1"/>
</dbReference>
<sequence length="169" mass="19805">MYGDCYKISVNGDEVYPENVKNFRDSSDQLNGNECGVDDLIEEYLNRNDVFQALRVDLMKNNNQPFKICRNVSEYQADYSFKTNLPYILSHFIYRQNDMKILILNGDVDLVYNHIGVERFLNGINGVKNNLDFSTIKGAGHWIGLDRPMQSLQIMYNFMNDQNYRYLQD</sequence>
<dbReference type="InterPro" id="IPR029058">
    <property type="entry name" value="AB_hydrolase_fold"/>
</dbReference>
<evidence type="ECO:0000313" key="3">
    <source>
        <dbReference type="WBParaSite" id="MBELARI_LOCUS2908"/>
    </source>
</evidence>
<dbReference type="GO" id="GO:0006508">
    <property type="term" value="P:proteolysis"/>
    <property type="evidence" value="ECO:0007669"/>
    <property type="project" value="InterPro"/>
</dbReference>
<proteinExistence type="inferred from homology"/>